<dbReference type="AlphaFoldDB" id="A0A5D0MBD8"/>
<keyword evidence="4" id="KW-1185">Reference proteome</keyword>
<dbReference type="PANTHER" id="PTHR36435:SF1">
    <property type="entry name" value="CAAX AMINO TERMINAL PROTEASE FAMILY PROTEIN"/>
    <property type="match status" value="1"/>
</dbReference>
<feature type="transmembrane region" description="Helical" evidence="1">
    <location>
        <begin position="179"/>
        <end position="199"/>
    </location>
</feature>
<dbReference type="GO" id="GO:0006508">
    <property type="term" value="P:proteolysis"/>
    <property type="evidence" value="ECO:0007669"/>
    <property type="project" value="UniProtKB-KW"/>
</dbReference>
<keyword evidence="1" id="KW-0472">Membrane</keyword>
<evidence type="ECO:0000313" key="4">
    <source>
        <dbReference type="Proteomes" id="UP000324143"/>
    </source>
</evidence>
<dbReference type="InterPro" id="IPR052710">
    <property type="entry name" value="CAAX_protease"/>
</dbReference>
<feature type="domain" description="CAAX prenyl protease 2/Lysostaphin resistance protein A-like" evidence="2">
    <location>
        <begin position="156"/>
        <end position="240"/>
    </location>
</feature>
<evidence type="ECO:0000259" key="2">
    <source>
        <dbReference type="Pfam" id="PF02517"/>
    </source>
</evidence>
<dbReference type="GO" id="GO:0008237">
    <property type="term" value="F:metallopeptidase activity"/>
    <property type="evidence" value="ECO:0007669"/>
    <property type="project" value="UniProtKB-KW"/>
</dbReference>
<dbReference type="PANTHER" id="PTHR36435">
    <property type="entry name" value="SLR1288 PROTEIN"/>
    <property type="match status" value="1"/>
</dbReference>
<feature type="transmembrane region" description="Helical" evidence="1">
    <location>
        <begin position="205"/>
        <end position="222"/>
    </location>
</feature>
<feature type="transmembrane region" description="Helical" evidence="1">
    <location>
        <begin position="74"/>
        <end position="93"/>
    </location>
</feature>
<evidence type="ECO:0000256" key="1">
    <source>
        <dbReference type="SAM" id="Phobius"/>
    </source>
</evidence>
<feature type="transmembrane region" description="Helical" evidence="1">
    <location>
        <begin position="25"/>
        <end position="54"/>
    </location>
</feature>
<protein>
    <submittedName>
        <fullName evidence="3">CPBP family intramembrane metalloprotease</fullName>
    </submittedName>
</protein>
<accession>A0A5D0MBD8</accession>
<name>A0A5D0MBD8_9BACT</name>
<dbReference type="Proteomes" id="UP000324143">
    <property type="component" value="Unassembled WGS sequence"/>
</dbReference>
<gene>
    <name evidence="3" type="ORF">FXF47_09790</name>
</gene>
<dbReference type="GO" id="GO:0080120">
    <property type="term" value="P:CAAX-box protein maturation"/>
    <property type="evidence" value="ECO:0007669"/>
    <property type="project" value="UniProtKB-ARBA"/>
</dbReference>
<dbReference type="EMBL" id="VSIX01000141">
    <property type="protein sequence ID" value="TYB30326.1"/>
    <property type="molecule type" value="Genomic_DNA"/>
</dbReference>
<comment type="caution">
    <text evidence="3">The sequence shown here is derived from an EMBL/GenBank/DDBJ whole genome shotgun (WGS) entry which is preliminary data.</text>
</comment>
<sequence length="292" mass="31984">MLISTEGEYMKNQEKRYYPDFKSSILLFFLHVIIIFAVTFAAAIILGAVLGAGGAGDPDQIGKQVQNIIKSNQVYLSMLAVVASALVLTLITIKSREVKLSKFLFKNTEKISGKLMGLIAITAPALALFAGKFQKIIFGPDISNPDLFKAFRGNTAIIFALIMAPIFEEIIFRGIILDGILSNNTVPVAFITATLMFSISHGTLAQLLPTFLAGLFFAFIYYKTRCLILAIFTHFAYNLIPIIGVQLTDFEEIAETSSGDIYVMVISLIILAAGLFGLKKIFEDRNLNSTAT</sequence>
<keyword evidence="3" id="KW-0482">Metalloprotease</keyword>
<dbReference type="Pfam" id="PF02517">
    <property type="entry name" value="Rce1-like"/>
    <property type="match status" value="1"/>
</dbReference>
<evidence type="ECO:0000313" key="3">
    <source>
        <dbReference type="EMBL" id="TYB30326.1"/>
    </source>
</evidence>
<feature type="transmembrane region" description="Helical" evidence="1">
    <location>
        <begin position="150"/>
        <end position="167"/>
    </location>
</feature>
<organism evidence="3 4">
    <name type="scientific">Candidatus Mcinerneyibacterium aminivorans</name>
    <dbReference type="NCBI Taxonomy" id="2703815"/>
    <lineage>
        <taxon>Bacteria</taxon>
        <taxon>Candidatus Macinerneyibacteriota</taxon>
        <taxon>Candidatus Mcinerneyibacteria</taxon>
        <taxon>Candidatus Mcinerneyibacteriales</taxon>
        <taxon>Candidatus Mcinerneyibacteriaceae</taxon>
        <taxon>Candidatus Mcinerneyibacterium</taxon>
    </lineage>
</organism>
<keyword evidence="3" id="KW-0378">Hydrolase</keyword>
<dbReference type="InterPro" id="IPR003675">
    <property type="entry name" value="Rce1/LyrA-like_dom"/>
</dbReference>
<keyword evidence="1" id="KW-1133">Transmembrane helix</keyword>
<keyword evidence="1" id="KW-0812">Transmembrane</keyword>
<feature type="transmembrane region" description="Helical" evidence="1">
    <location>
        <begin position="259"/>
        <end position="278"/>
    </location>
</feature>
<feature type="transmembrane region" description="Helical" evidence="1">
    <location>
        <begin position="227"/>
        <end position="247"/>
    </location>
</feature>
<reference evidence="3" key="1">
    <citation type="submission" date="2019-08" db="EMBL/GenBank/DDBJ databases">
        <title>Genomic characterization of a novel candidate phylum (ARYD3) from a high temperature, high salinity tertiary oil reservoir in north central Oklahoma, USA.</title>
        <authorList>
            <person name="Youssef N.H."/>
            <person name="Yadav A."/>
            <person name="Elshahed M.S."/>
        </authorList>
    </citation>
    <scope>NUCLEOTIDE SEQUENCE [LARGE SCALE GENOMIC DNA]</scope>
    <source>
        <strain evidence="3">ARYD3</strain>
    </source>
</reference>
<dbReference type="GO" id="GO:0004175">
    <property type="term" value="F:endopeptidase activity"/>
    <property type="evidence" value="ECO:0007669"/>
    <property type="project" value="UniProtKB-ARBA"/>
</dbReference>
<keyword evidence="3" id="KW-0645">Protease</keyword>
<feature type="transmembrane region" description="Helical" evidence="1">
    <location>
        <begin position="113"/>
        <end position="130"/>
    </location>
</feature>
<proteinExistence type="predicted"/>